<feature type="repeat" description="PPR" evidence="2">
    <location>
        <begin position="283"/>
        <end position="317"/>
    </location>
</feature>
<reference evidence="4 5" key="1">
    <citation type="submission" date="2024-02" db="EMBL/GenBank/DDBJ databases">
        <authorList>
            <person name="Chen Y."/>
            <person name="Shah S."/>
            <person name="Dougan E. K."/>
            <person name="Thang M."/>
            <person name="Chan C."/>
        </authorList>
    </citation>
    <scope>NUCLEOTIDE SEQUENCE [LARGE SCALE GENOMIC DNA]</scope>
</reference>
<keyword evidence="5" id="KW-1185">Reference proteome</keyword>
<dbReference type="Pfam" id="PF01535">
    <property type="entry name" value="PPR"/>
    <property type="match status" value="2"/>
</dbReference>
<dbReference type="Gene3D" id="1.25.40.10">
    <property type="entry name" value="Tetratricopeptide repeat domain"/>
    <property type="match status" value="3"/>
</dbReference>
<feature type="region of interest" description="Disordered" evidence="3">
    <location>
        <begin position="952"/>
        <end position="971"/>
    </location>
</feature>
<feature type="region of interest" description="Disordered" evidence="3">
    <location>
        <begin position="1"/>
        <end position="32"/>
    </location>
</feature>
<proteinExistence type="predicted"/>
<dbReference type="PANTHER" id="PTHR47936">
    <property type="entry name" value="PPR_LONG DOMAIN-CONTAINING PROTEIN"/>
    <property type="match status" value="1"/>
</dbReference>
<sequence length="1628" mass="180377">MALPRRDQIPFNDEPRTPRLRTPLERRRRGTASWTSGDVDVHALFHELSRLGIAPELRKQALGRVAPELHGNVVARVSTDSCMKVLCTVSMAKHWKQALHLWQFMQQSGLQPNSRAVGYVSESFVQGYSWASSLVVIDAMRAERMTPTSVCLGAMLEVNANRQLWQHALRQFLREGPDTRVGATRTFRALASAGELEQIRRLKKLAHEQKRYDTYGGVAKAFATTHAWEDSVDLIQDLRHDAQSPDLFQLEQLLAASSSAGRWREACLWVAQLDAKGEKQLLSVKLLTAALGACSRAGRLEEVRYFLSFMRRRGYWPSERTFNVAILACSRTGHWLLAMELLAEMRKAFRDPDIFSYTTCASAMKLASAWEASVEVLLQLGTTSLQVNEVTVSVAMKACEKGLEWKFPLHLLTRSIRSSLQLDLVACSSAIGALHEGMRWKASCDLLESAKHDNFALDIVAHNVAASSLEKVSRWERALSSLRHSSVQRLHANQAYFGVMLGACAKGENVLIAAKALQKMQQQGFWITPQFYGLALEACREVDSNAKALSWMLGELSWQLPPWLRRKHEDKTMRGVREASLALEMLDQHGALDHQIFQAFNRRACQPILSALAGVSRSARTRSRRALPGELAVLKEVGSLGRTFTGSVLEKLCFDVDLVGLKVATMWTTWARQTCRELLDREDLALRPSAETVLAWSSHRLSFSACSACSAAAAQGWDRDLSAPKGSGPVSHDVDLHPIFFEHERAEHAERQVLLRLLQLHLQHADPSLRAQKKAAASGGRFSAQLIRQGLHENPLILRAAQVIAGISASGASSLELCRTCAELLSEAMALTNEVTGPSAQLLLKIVEGVITGCRQVFTMAEVHLVTWMESDGELASMLAVLGRLMAELGGHFVRFVVSDGNLPAVLNDLSTLAQHFVRLRHTDLARCGLDFWYQGLAVHLGAEAIEEDPFDEEGGGQAWAGHRDPDAETHRRSLEKPKLEQHIQAMVQAHWQAVRYPAEPEQEVNFEWDDFVRFRELCNINITEACLVVTPRWIIEHIGQLLEEICKQNPIPWQDIDACVFVLTGVASRAPAGQDTVIPRLIELLPQLPYPTEGVKALLLRSAASRLVLFTSGYLALNEGPCKAILKFLALQHLPAILPLKPAQDPDVKKYCEALACDAMKMVMTAARKTIVAADNGTLWKEAVNAVIALVSDGRFSVDCRAQLVFGIGQVLATLQDWNELEQALSMFVSRMEVPIQPILSTLPSEPLGSRAVKTTRDGKAPVELKLYIASVSSVYNMPPRDPSLLPADHHPVLGVVEKHFATIERVCIHHTHYEELMEQACLAFSYILGFSREYAPTSKVFVPMMKLMARCCEQHPQPYYMSLVRSAIGFFASNAENQMDAVLVDLTGLFIAPVARALSAATSVHAAANAIAPPISGAAYEMMAEAVRHWNLSLLAINSTQWMPEVLDCTIEVLPRLTEEGQAMYERTITAMLRFLRNVLLWGDPETSKGDMAPELLELQKQAQGIMVERLLPRGTALPRLIHSLSMLLVVSAPNNPSRGEVVPTVAEVYRTLLVGPFEYVASQQIPASLKSLPPPCSLALVGEHEPQKVLQQLKMEKGDSRRFTKTIIGVAELFAVALKRAPVGT</sequence>
<evidence type="ECO:0000313" key="4">
    <source>
        <dbReference type="EMBL" id="CAK9090395.1"/>
    </source>
</evidence>
<dbReference type="PROSITE" id="PS51375">
    <property type="entry name" value="PPR"/>
    <property type="match status" value="2"/>
</dbReference>
<keyword evidence="1" id="KW-0677">Repeat</keyword>
<dbReference type="Proteomes" id="UP001642464">
    <property type="component" value="Unassembled WGS sequence"/>
</dbReference>
<evidence type="ECO:0000256" key="3">
    <source>
        <dbReference type="SAM" id="MobiDB-lite"/>
    </source>
</evidence>
<dbReference type="PANTHER" id="PTHR47936:SF1">
    <property type="entry name" value="PENTATRICOPEPTIDE REPEAT-CONTAINING PROTEIN GUN1, CHLOROPLASTIC"/>
    <property type="match status" value="1"/>
</dbReference>
<evidence type="ECO:0000313" key="5">
    <source>
        <dbReference type="Proteomes" id="UP001642464"/>
    </source>
</evidence>
<feature type="compositionally biased region" description="Basic and acidic residues" evidence="3">
    <location>
        <begin position="1"/>
        <end position="25"/>
    </location>
</feature>
<dbReference type="SUPFAM" id="SSF48371">
    <property type="entry name" value="ARM repeat"/>
    <property type="match status" value="1"/>
</dbReference>
<dbReference type="InterPro" id="IPR002885">
    <property type="entry name" value="PPR_rpt"/>
</dbReference>
<protein>
    <submittedName>
        <fullName evidence="4">Chloroplastic</fullName>
    </submittedName>
</protein>
<evidence type="ECO:0000256" key="1">
    <source>
        <dbReference type="ARBA" id="ARBA00022737"/>
    </source>
</evidence>
<name>A0ABP0QRC0_9DINO</name>
<feature type="compositionally biased region" description="Basic and acidic residues" evidence="3">
    <location>
        <begin position="962"/>
        <end position="971"/>
    </location>
</feature>
<organism evidence="4 5">
    <name type="scientific">Durusdinium trenchii</name>
    <dbReference type="NCBI Taxonomy" id="1381693"/>
    <lineage>
        <taxon>Eukaryota</taxon>
        <taxon>Sar</taxon>
        <taxon>Alveolata</taxon>
        <taxon>Dinophyceae</taxon>
        <taxon>Suessiales</taxon>
        <taxon>Symbiodiniaceae</taxon>
        <taxon>Durusdinium</taxon>
    </lineage>
</organism>
<accession>A0ABP0QRC0</accession>
<dbReference type="InterPro" id="IPR016024">
    <property type="entry name" value="ARM-type_fold"/>
</dbReference>
<comment type="caution">
    <text evidence="4">The sequence shown here is derived from an EMBL/GenBank/DDBJ whole genome shotgun (WGS) entry which is preliminary data.</text>
</comment>
<dbReference type="Gene3D" id="1.25.10.10">
    <property type="entry name" value="Leucine-rich Repeat Variant"/>
    <property type="match status" value="1"/>
</dbReference>
<evidence type="ECO:0000256" key="2">
    <source>
        <dbReference type="PROSITE-ProRule" id="PRU00708"/>
    </source>
</evidence>
<dbReference type="EMBL" id="CAXAMM010039995">
    <property type="protein sequence ID" value="CAK9090395.1"/>
    <property type="molecule type" value="Genomic_DNA"/>
</dbReference>
<dbReference type="InterPro" id="IPR011990">
    <property type="entry name" value="TPR-like_helical_dom_sf"/>
</dbReference>
<feature type="repeat" description="PPR" evidence="2">
    <location>
        <begin position="318"/>
        <end position="352"/>
    </location>
</feature>
<dbReference type="InterPro" id="IPR011989">
    <property type="entry name" value="ARM-like"/>
</dbReference>
<gene>
    <name evidence="4" type="ORF">SCF082_LOCUS42637</name>
</gene>